<dbReference type="RefSeq" id="WP_020073202.1">
    <property type="nucleotide sequence ID" value="NZ_SVNY01000001.1"/>
</dbReference>
<dbReference type="PANTHER" id="PTHR16222">
    <property type="entry name" value="ADP-RIBOSYLGLYCOHYDROLASE"/>
    <property type="match status" value="1"/>
</dbReference>
<dbReference type="PANTHER" id="PTHR16222:SF12">
    <property type="entry name" value="ADP-RIBOSYLGLYCOHYDROLASE-RELATED"/>
    <property type="match status" value="1"/>
</dbReference>
<organism evidence="2 3">
    <name type="scientific">Faecalispora sporosphaeroides</name>
    <dbReference type="NCBI Taxonomy" id="1549"/>
    <lineage>
        <taxon>Bacteria</taxon>
        <taxon>Bacillati</taxon>
        <taxon>Bacillota</taxon>
        <taxon>Clostridia</taxon>
        <taxon>Eubacteriales</taxon>
        <taxon>Oscillospiraceae</taxon>
        <taxon>Faecalispora</taxon>
    </lineage>
</organism>
<name>A0A928Q1B0_9FIRM</name>
<comment type="cofactor">
    <cofactor evidence="1">
        <name>Mg(2+)</name>
        <dbReference type="ChEBI" id="CHEBI:18420"/>
    </cofactor>
    <text evidence="1">Binds 2 magnesium ions per subunit.</text>
</comment>
<feature type="binding site" evidence="1">
    <location>
        <position position="213"/>
    </location>
    <ligand>
        <name>Mg(2+)</name>
        <dbReference type="ChEBI" id="CHEBI:18420"/>
        <label>1</label>
    </ligand>
</feature>
<evidence type="ECO:0000313" key="2">
    <source>
        <dbReference type="EMBL" id="MBE6831989.1"/>
    </source>
</evidence>
<comment type="caution">
    <text evidence="2">The sequence shown here is derived from an EMBL/GenBank/DDBJ whole genome shotgun (WGS) entry which is preliminary data.</text>
</comment>
<dbReference type="GO" id="GO:0046872">
    <property type="term" value="F:metal ion binding"/>
    <property type="evidence" value="ECO:0007669"/>
    <property type="project" value="UniProtKB-KW"/>
</dbReference>
<evidence type="ECO:0000256" key="1">
    <source>
        <dbReference type="PIRSR" id="PIRSR605502-1"/>
    </source>
</evidence>
<keyword evidence="1" id="KW-0479">Metal-binding</keyword>
<dbReference type="InterPro" id="IPR036705">
    <property type="entry name" value="Ribosyl_crysJ1_sf"/>
</dbReference>
<dbReference type="Proteomes" id="UP000754750">
    <property type="component" value="Unassembled WGS sequence"/>
</dbReference>
<sequence>MDGALLGDIAGSRYEFSKPKGFNYKTVPLFENSCFYTDDTVMTVATKYAILNKIPYRDAYVMFGKRYPYVGYGPMFKEWIYDHLHAPYRSYGNGSAMRVSFVGEYFETLEEVEREAKKSAECSHNHPKGITGAQAVAVSVFLARNGFSKREIKKQITARYGYSLNRRLLLYRPFSKFDMSCEGSVPLAIRCFLESDSWESSIRNVLSVTCDTDTVACITGAIAEAYYKDTGFDNARLLREYLFDPAVSEGEQLLYRWATAEK</sequence>
<proteinExistence type="predicted"/>
<accession>A0A928Q1B0</accession>
<dbReference type="InterPro" id="IPR050792">
    <property type="entry name" value="ADP-ribosylglycohydrolase"/>
</dbReference>
<evidence type="ECO:0000313" key="3">
    <source>
        <dbReference type="Proteomes" id="UP000754750"/>
    </source>
</evidence>
<protein>
    <submittedName>
        <fullName evidence="2">ADP-ribosylglycohydrolase family protein</fullName>
    </submittedName>
</protein>
<gene>
    <name evidence="2" type="ORF">E7512_00120</name>
</gene>
<dbReference type="InterPro" id="IPR005502">
    <property type="entry name" value="Ribosyl_crysJ1"/>
</dbReference>
<feature type="binding site" evidence="1">
    <location>
        <position position="214"/>
    </location>
    <ligand>
        <name>Mg(2+)</name>
        <dbReference type="ChEBI" id="CHEBI:18420"/>
        <label>1</label>
    </ligand>
</feature>
<feature type="binding site" evidence="1">
    <location>
        <position position="37"/>
    </location>
    <ligand>
        <name>Mg(2+)</name>
        <dbReference type="ChEBI" id="CHEBI:18420"/>
        <label>1</label>
    </ligand>
</feature>
<dbReference type="SUPFAM" id="SSF101478">
    <property type="entry name" value="ADP-ribosylglycohydrolase"/>
    <property type="match status" value="1"/>
</dbReference>
<reference evidence="2" key="1">
    <citation type="submission" date="2019-04" db="EMBL/GenBank/DDBJ databases">
        <title>Evolution of Biomass-Degrading Anaerobic Consortia Revealed by Metagenomics.</title>
        <authorList>
            <person name="Peng X."/>
        </authorList>
    </citation>
    <scope>NUCLEOTIDE SEQUENCE</scope>
    <source>
        <strain evidence="2">SIG551</strain>
    </source>
</reference>
<dbReference type="Gene3D" id="1.10.4080.10">
    <property type="entry name" value="ADP-ribosylation/Crystallin J1"/>
    <property type="match status" value="1"/>
</dbReference>
<dbReference type="Pfam" id="PF03747">
    <property type="entry name" value="ADP_ribosyl_GH"/>
    <property type="match status" value="1"/>
</dbReference>
<feature type="binding site" evidence="1">
    <location>
        <position position="38"/>
    </location>
    <ligand>
        <name>Mg(2+)</name>
        <dbReference type="ChEBI" id="CHEBI:18420"/>
        <label>1</label>
    </ligand>
</feature>
<feature type="binding site" evidence="1">
    <location>
        <position position="39"/>
    </location>
    <ligand>
        <name>Mg(2+)</name>
        <dbReference type="ChEBI" id="CHEBI:18420"/>
        <label>1</label>
    </ligand>
</feature>
<dbReference type="AlphaFoldDB" id="A0A928Q1B0"/>
<keyword evidence="1" id="KW-0460">Magnesium</keyword>
<dbReference type="EMBL" id="SVNY01000001">
    <property type="protein sequence ID" value="MBE6831989.1"/>
    <property type="molecule type" value="Genomic_DNA"/>
</dbReference>
<feature type="binding site" evidence="1">
    <location>
        <position position="211"/>
    </location>
    <ligand>
        <name>Mg(2+)</name>
        <dbReference type="ChEBI" id="CHEBI:18420"/>
        <label>1</label>
    </ligand>
</feature>